<accession>A0ABQ5Q396</accession>
<evidence type="ECO:0000256" key="3">
    <source>
        <dbReference type="ARBA" id="ARBA00024247"/>
    </source>
</evidence>
<dbReference type="Proteomes" id="UP001165089">
    <property type="component" value="Unassembled WGS sequence"/>
</dbReference>
<comment type="caution">
    <text evidence="4">The sequence shown here is derived from an EMBL/GenBank/DDBJ whole genome shotgun (WGS) entry which is preliminary data.</text>
</comment>
<dbReference type="Gene3D" id="3.10.20.30">
    <property type="match status" value="1"/>
</dbReference>
<dbReference type="SUPFAM" id="SSF54285">
    <property type="entry name" value="MoaD/ThiS"/>
    <property type="match status" value="1"/>
</dbReference>
<dbReference type="InterPro" id="IPR016155">
    <property type="entry name" value="Mopterin_synth/thiamin_S_b"/>
</dbReference>
<evidence type="ECO:0000256" key="1">
    <source>
        <dbReference type="ARBA" id="ARBA00022741"/>
    </source>
</evidence>
<dbReference type="PANTHER" id="PTHR33359">
    <property type="entry name" value="MOLYBDOPTERIN SYNTHASE SULFUR CARRIER SUBUNIT"/>
    <property type="match status" value="1"/>
</dbReference>
<dbReference type="PANTHER" id="PTHR33359:SF1">
    <property type="entry name" value="MOLYBDOPTERIN SYNTHASE SULFUR CARRIER SUBUNIT"/>
    <property type="match status" value="1"/>
</dbReference>
<organism evidence="4 5">
    <name type="scientific">Geothrix rubra</name>
    <dbReference type="NCBI Taxonomy" id="2927977"/>
    <lineage>
        <taxon>Bacteria</taxon>
        <taxon>Pseudomonadati</taxon>
        <taxon>Acidobacteriota</taxon>
        <taxon>Holophagae</taxon>
        <taxon>Holophagales</taxon>
        <taxon>Holophagaceae</taxon>
        <taxon>Geothrix</taxon>
    </lineage>
</organism>
<evidence type="ECO:0000313" key="4">
    <source>
        <dbReference type="EMBL" id="GLH68998.1"/>
    </source>
</evidence>
<dbReference type="EMBL" id="BSDD01000001">
    <property type="protein sequence ID" value="GLH68998.1"/>
    <property type="molecule type" value="Genomic_DNA"/>
</dbReference>
<gene>
    <name evidence="4" type="primary">moaD</name>
    <name evidence="4" type="ORF">GETHPA_05310</name>
</gene>
<dbReference type="InterPro" id="IPR044672">
    <property type="entry name" value="MOCS2A"/>
</dbReference>
<comment type="similarity">
    <text evidence="2">Belongs to the MoaD family.</text>
</comment>
<keyword evidence="5" id="KW-1185">Reference proteome</keyword>
<dbReference type="CDD" id="cd00754">
    <property type="entry name" value="Ubl_MoaD"/>
    <property type="match status" value="1"/>
</dbReference>
<evidence type="ECO:0000313" key="5">
    <source>
        <dbReference type="Proteomes" id="UP001165089"/>
    </source>
</evidence>
<sequence>MITVKCFARYRALLGFSDLELPTPATLGELLADPRFATLPKDALLAVNQSFADRTTPLKDGDEVALMPPVSGG</sequence>
<protein>
    <recommendedName>
        <fullName evidence="3">Molybdopterin synthase sulfur carrier subunit</fullName>
    </recommendedName>
</protein>
<evidence type="ECO:0000256" key="2">
    <source>
        <dbReference type="ARBA" id="ARBA00024200"/>
    </source>
</evidence>
<keyword evidence="1" id="KW-0547">Nucleotide-binding</keyword>
<dbReference type="InterPro" id="IPR003749">
    <property type="entry name" value="ThiS/MoaD-like"/>
</dbReference>
<dbReference type="Pfam" id="PF02597">
    <property type="entry name" value="ThiS"/>
    <property type="match status" value="1"/>
</dbReference>
<name>A0ABQ5Q396_9BACT</name>
<dbReference type="RefSeq" id="WP_285722717.1">
    <property type="nucleotide sequence ID" value="NZ_BSDD01000001.1"/>
</dbReference>
<reference evidence="4 5" key="1">
    <citation type="journal article" date="2023" name="Antonie Van Leeuwenhoek">
        <title>Mesoterricola silvestris gen. nov., sp. nov., Mesoterricola sediminis sp. nov., Geothrix oryzae sp. nov., Geothrix edaphica sp. nov., Geothrix rubra sp. nov., and Geothrix limicola sp. nov., six novel members of Acidobacteriota isolated from soils.</title>
        <authorList>
            <person name="Itoh H."/>
            <person name="Sugisawa Y."/>
            <person name="Mise K."/>
            <person name="Xu Z."/>
            <person name="Kuniyasu M."/>
            <person name="Ushijima N."/>
            <person name="Kawano K."/>
            <person name="Kobayashi E."/>
            <person name="Shiratori Y."/>
            <person name="Masuda Y."/>
            <person name="Senoo K."/>
        </authorList>
    </citation>
    <scope>NUCLEOTIDE SEQUENCE [LARGE SCALE GENOMIC DNA]</scope>
    <source>
        <strain evidence="4 5">Red803</strain>
    </source>
</reference>
<dbReference type="InterPro" id="IPR012675">
    <property type="entry name" value="Beta-grasp_dom_sf"/>
</dbReference>
<proteinExistence type="inferred from homology"/>